<dbReference type="AlphaFoldDB" id="A0A5C6CZ10"/>
<dbReference type="RefSeq" id="WP_146451036.1">
    <property type="nucleotide sequence ID" value="NZ_SJPS01000003.1"/>
</dbReference>
<organism evidence="1 2">
    <name type="scientific">Bythopirellula polymerisocia</name>
    <dbReference type="NCBI Taxonomy" id="2528003"/>
    <lineage>
        <taxon>Bacteria</taxon>
        <taxon>Pseudomonadati</taxon>
        <taxon>Planctomycetota</taxon>
        <taxon>Planctomycetia</taxon>
        <taxon>Pirellulales</taxon>
        <taxon>Lacipirellulaceae</taxon>
        <taxon>Bythopirellula</taxon>
    </lineage>
</organism>
<keyword evidence="2" id="KW-1185">Reference proteome</keyword>
<dbReference type="OrthoDB" id="9818507at2"/>
<accession>A0A5C6CZ10</accession>
<reference evidence="1 2" key="1">
    <citation type="submission" date="2019-02" db="EMBL/GenBank/DDBJ databases">
        <title>Deep-cultivation of Planctomycetes and their phenomic and genomic characterization uncovers novel biology.</title>
        <authorList>
            <person name="Wiegand S."/>
            <person name="Jogler M."/>
            <person name="Boedeker C."/>
            <person name="Pinto D."/>
            <person name="Vollmers J."/>
            <person name="Rivas-Marin E."/>
            <person name="Kohn T."/>
            <person name="Peeters S.H."/>
            <person name="Heuer A."/>
            <person name="Rast P."/>
            <person name="Oberbeckmann S."/>
            <person name="Bunk B."/>
            <person name="Jeske O."/>
            <person name="Meyerdierks A."/>
            <person name="Storesund J.E."/>
            <person name="Kallscheuer N."/>
            <person name="Luecker S."/>
            <person name="Lage O.M."/>
            <person name="Pohl T."/>
            <person name="Merkel B.J."/>
            <person name="Hornburger P."/>
            <person name="Mueller R.-W."/>
            <person name="Bruemmer F."/>
            <person name="Labrenz M."/>
            <person name="Spormann A.M."/>
            <person name="Op Den Camp H."/>
            <person name="Overmann J."/>
            <person name="Amann R."/>
            <person name="Jetten M.S.M."/>
            <person name="Mascher T."/>
            <person name="Medema M.H."/>
            <person name="Devos D.P."/>
            <person name="Kaster A.-K."/>
            <person name="Ovreas L."/>
            <person name="Rohde M."/>
            <person name="Galperin M.Y."/>
            <person name="Jogler C."/>
        </authorList>
    </citation>
    <scope>NUCLEOTIDE SEQUENCE [LARGE SCALE GENOMIC DNA]</scope>
    <source>
        <strain evidence="1 2">Pla144</strain>
    </source>
</reference>
<evidence type="ECO:0000313" key="2">
    <source>
        <dbReference type="Proteomes" id="UP000318437"/>
    </source>
</evidence>
<sequence>MERTQNMMQSNSVFLLVCFGCLPLRVHACEDEHPPAVVQPVVERTLLDSDGQAVVEMKFDPRGLSGLHTSDAPTQSWMRGGDDDSRVWDYREWQWWKGHPWGDSCRPRYWTTADFSPGERQLDIHFEIDGFDCIQKFLLPEVVDKARPHWDVVTSIRNISGSDVKEYGQFFACYTKFNEPNSCWFWEAGNRLTRFLEHGVDHLDGYVVHPDAYFAASGAIPHCPRGGGKIVSTWHRPVLVSHPSPAGWRSVILIEAEYAAALAQGIRGAAMDYIVFPGPNMEVFEDQALFSVQIRHYLIKSPELPTTDTLENLWTQFEASHEAIHKLASGNN</sequence>
<dbReference type="EMBL" id="SJPS01000003">
    <property type="protein sequence ID" value="TWU27889.1"/>
    <property type="molecule type" value="Genomic_DNA"/>
</dbReference>
<name>A0A5C6CZ10_9BACT</name>
<comment type="caution">
    <text evidence="1">The sequence shown here is derived from an EMBL/GenBank/DDBJ whole genome shotgun (WGS) entry which is preliminary data.</text>
</comment>
<protein>
    <submittedName>
        <fullName evidence="1">Uncharacterized protein</fullName>
    </submittedName>
</protein>
<evidence type="ECO:0000313" key="1">
    <source>
        <dbReference type="EMBL" id="TWU27889.1"/>
    </source>
</evidence>
<proteinExistence type="predicted"/>
<dbReference type="Proteomes" id="UP000318437">
    <property type="component" value="Unassembled WGS sequence"/>
</dbReference>
<gene>
    <name evidence="1" type="ORF">Pla144_26660</name>
</gene>